<feature type="transmembrane region" description="Helical" evidence="5">
    <location>
        <begin position="6"/>
        <end position="25"/>
    </location>
</feature>
<dbReference type="Gene3D" id="1.10.287.950">
    <property type="entry name" value="Methyl-accepting chemotaxis protein"/>
    <property type="match status" value="1"/>
</dbReference>
<keyword evidence="5" id="KW-0812">Transmembrane</keyword>
<dbReference type="InterPro" id="IPR047347">
    <property type="entry name" value="YvaQ-like_sensor"/>
</dbReference>
<dbReference type="FunFam" id="1.10.287.950:FF:000001">
    <property type="entry name" value="Methyl-accepting chemotaxis sensory transducer"/>
    <property type="match status" value="1"/>
</dbReference>
<comment type="similarity">
    <text evidence="3">Belongs to the methyl-accepting chemotaxis (MCP) protein family.</text>
</comment>
<dbReference type="PROSITE" id="PS50111">
    <property type="entry name" value="CHEMOTAXIS_TRANSDUC_2"/>
    <property type="match status" value="1"/>
</dbReference>
<dbReference type="InterPro" id="IPR003660">
    <property type="entry name" value="HAMP_dom"/>
</dbReference>
<dbReference type="SMART" id="SM00283">
    <property type="entry name" value="MA"/>
    <property type="match status" value="1"/>
</dbReference>
<evidence type="ECO:0000259" key="6">
    <source>
        <dbReference type="PROSITE" id="PS50111"/>
    </source>
</evidence>
<feature type="domain" description="Methyl-accepting transducer" evidence="6">
    <location>
        <begin position="267"/>
        <end position="496"/>
    </location>
</feature>
<dbReference type="GO" id="GO:0005886">
    <property type="term" value="C:plasma membrane"/>
    <property type="evidence" value="ECO:0007669"/>
    <property type="project" value="TreeGrafter"/>
</dbReference>
<name>A0A7X2INE8_9BURK</name>
<keyword evidence="2" id="KW-0488">Methylation</keyword>
<feature type="transmembrane region" description="Helical" evidence="5">
    <location>
        <begin position="188"/>
        <end position="208"/>
    </location>
</feature>
<evidence type="ECO:0000256" key="4">
    <source>
        <dbReference type="PROSITE-ProRule" id="PRU00284"/>
    </source>
</evidence>
<keyword evidence="5" id="KW-1133">Transmembrane helix</keyword>
<evidence type="ECO:0000313" key="9">
    <source>
        <dbReference type="Proteomes" id="UP000446768"/>
    </source>
</evidence>
<comment type="caution">
    <text evidence="8">The sequence shown here is derived from an EMBL/GenBank/DDBJ whole genome shotgun (WGS) entry which is preliminary data.</text>
</comment>
<evidence type="ECO:0000259" key="7">
    <source>
        <dbReference type="PROSITE" id="PS50885"/>
    </source>
</evidence>
<dbReference type="Pfam" id="PF00672">
    <property type="entry name" value="HAMP"/>
    <property type="match status" value="1"/>
</dbReference>
<dbReference type="Pfam" id="PF00015">
    <property type="entry name" value="MCPsignal"/>
    <property type="match status" value="1"/>
</dbReference>
<dbReference type="CDD" id="cd19411">
    <property type="entry name" value="MCP2201-like_sensor"/>
    <property type="match status" value="1"/>
</dbReference>
<dbReference type="SUPFAM" id="SSF58104">
    <property type="entry name" value="Methyl-accepting chemotaxis protein (MCP) signaling domain"/>
    <property type="match status" value="1"/>
</dbReference>
<organism evidence="8 9">
    <name type="scientific">Pseudoduganella rivuli</name>
    <dbReference type="NCBI Taxonomy" id="2666085"/>
    <lineage>
        <taxon>Bacteria</taxon>
        <taxon>Pseudomonadati</taxon>
        <taxon>Pseudomonadota</taxon>
        <taxon>Betaproteobacteria</taxon>
        <taxon>Burkholderiales</taxon>
        <taxon>Oxalobacteraceae</taxon>
        <taxon>Telluria group</taxon>
        <taxon>Pseudoduganella</taxon>
    </lineage>
</organism>
<dbReference type="PANTHER" id="PTHR43531:SF14">
    <property type="entry name" value="METHYL-ACCEPTING CHEMOTAXIS PROTEIN I-RELATED"/>
    <property type="match status" value="1"/>
</dbReference>
<evidence type="ECO:0000256" key="3">
    <source>
        <dbReference type="ARBA" id="ARBA00029447"/>
    </source>
</evidence>
<dbReference type="Proteomes" id="UP000446768">
    <property type="component" value="Unassembled WGS sequence"/>
</dbReference>
<dbReference type="GO" id="GO:0007165">
    <property type="term" value="P:signal transduction"/>
    <property type="evidence" value="ECO:0007669"/>
    <property type="project" value="UniProtKB-KW"/>
</dbReference>
<gene>
    <name evidence="8" type="ORF">GJ700_16065</name>
</gene>
<evidence type="ECO:0000256" key="2">
    <source>
        <dbReference type="ARBA" id="ARBA00022481"/>
    </source>
</evidence>
<dbReference type="GO" id="GO:0006935">
    <property type="term" value="P:chemotaxis"/>
    <property type="evidence" value="ECO:0007669"/>
    <property type="project" value="TreeGrafter"/>
</dbReference>
<accession>A0A7X2INE8</accession>
<keyword evidence="5" id="KW-0472">Membrane</keyword>
<dbReference type="SMART" id="SM00304">
    <property type="entry name" value="HAMP"/>
    <property type="match status" value="1"/>
</dbReference>
<evidence type="ECO:0000313" key="8">
    <source>
        <dbReference type="EMBL" id="MRV73227.1"/>
    </source>
</evidence>
<evidence type="ECO:0000256" key="5">
    <source>
        <dbReference type="SAM" id="Phobius"/>
    </source>
</evidence>
<dbReference type="CDD" id="cd11386">
    <property type="entry name" value="MCP_signal"/>
    <property type="match status" value="1"/>
</dbReference>
<dbReference type="EMBL" id="WKJJ01000009">
    <property type="protein sequence ID" value="MRV73227.1"/>
    <property type="molecule type" value="Genomic_DNA"/>
</dbReference>
<dbReference type="InterPro" id="IPR051310">
    <property type="entry name" value="MCP_chemotaxis"/>
</dbReference>
<dbReference type="GO" id="GO:0004888">
    <property type="term" value="F:transmembrane signaling receptor activity"/>
    <property type="evidence" value="ECO:0007669"/>
    <property type="project" value="TreeGrafter"/>
</dbReference>
<dbReference type="RefSeq" id="WP_154375572.1">
    <property type="nucleotide sequence ID" value="NZ_WKJJ01000009.1"/>
</dbReference>
<evidence type="ECO:0000256" key="1">
    <source>
        <dbReference type="ARBA" id="ARBA00004370"/>
    </source>
</evidence>
<comment type="subcellular location">
    <subcellularLocation>
        <location evidence="1">Membrane</location>
    </subcellularLocation>
</comment>
<protein>
    <submittedName>
        <fullName evidence="8">HAMP domain-containing protein</fullName>
    </submittedName>
</protein>
<keyword evidence="4" id="KW-0807">Transducer</keyword>
<feature type="domain" description="HAMP" evidence="7">
    <location>
        <begin position="210"/>
        <end position="262"/>
    </location>
</feature>
<proteinExistence type="inferred from homology"/>
<sequence length="542" mass="57720">MKNLNIGVRLGGGFGLVLLLALLMLGTGLRHMQTVAEATHDMMQQPLAKERMIGDWYRLIHTSVRRTTAISKSTDPSLGPFFAAEAAASTSQVNELQKKVEPLLEDAQEKALFERMKEARKRYIAGRDGIVALKKEGKLAEAETLLEQQFMPDSKAYLDALSGLLELQRKRIDDNAEQIHQAYQRDRLFMLGFGAVVLALGALCAWRLTVGITRPLQRAVDVACAVASNDLRSEIVIDRRDETGRLLQALKTMNQGLARVVADVRAGTEQVATAAGQIAAGNADLSCRTERQAGNLEETASAMEQLTATVRNNAGHAQQANALALAASGVAQRGGAVVEQVVATMEQINASARKIGDITGVIDSIAFQTNILALNAAVEAARAGEQGRGFAVVANEVRTLAQRCAQAAHEIKGLIDESVSKVDAGGRLVEEAGMTMGDVVDSIGRVTAIMADITTASREQSAGIELVNEAVVQMDQATQQNAALVEESAGAADALREQAEALAQAMSIFRLADCPDRPAVRLVASADAAGIHGQRSTQRLAA</sequence>
<dbReference type="PANTHER" id="PTHR43531">
    <property type="entry name" value="PROTEIN ICFG"/>
    <property type="match status" value="1"/>
</dbReference>
<dbReference type="InterPro" id="IPR004089">
    <property type="entry name" value="MCPsignal_dom"/>
</dbReference>
<reference evidence="8 9" key="1">
    <citation type="submission" date="2019-11" db="EMBL/GenBank/DDBJ databases">
        <title>Novel species isolated from a subtropical stream in China.</title>
        <authorList>
            <person name="Lu H."/>
        </authorList>
    </citation>
    <scope>NUCLEOTIDE SEQUENCE [LARGE SCALE GENOMIC DNA]</scope>
    <source>
        <strain evidence="8 9">FT92W</strain>
    </source>
</reference>
<keyword evidence="9" id="KW-1185">Reference proteome</keyword>
<dbReference type="CDD" id="cd06225">
    <property type="entry name" value="HAMP"/>
    <property type="match status" value="1"/>
</dbReference>
<dbReference type="Pfam" id="PF12729">
    <property type="entry name" value="4HB_MCP_1"/>
    <property type="match status" value="1"/>
</dbReference>
<dbReference type="PROSITE" id="PS50885">
    <property type="entry name" value="HAMP"/>
    <property type="match status" value="1"/>
</dbReference>
<dbReference type="InterPro" id="IPR024478">
    <property type="entry name" value="HlyB_4HB_MCP"/>
</dbReference>
<dbReference type="AlphaFoldDB" id="A0A7X2INE8"/>